<keyword evidence="1" id="KW-1133">Transmembrane helix</keyword>
<sequence>MNEKVKTRLYLLIGILGIAFALAVKLILQEHLSDSQVGAMIGVGAGLFGFGISKGCFGIWNEKNPELMKQNEIEANDERNQLIRMKAQALCGEILHWLLMVGAWIGIFVNAALWIILLLVGMFLLKTVLDLILMAYYQRKM</sequence>
<dbReference type="Proteomes" id="UP000824159">
    <property type="component" value="Unassembled WGS sequence"/>
</dbReference>
<dbReference type="EMBL" id="DVLX01000086">
    <property type="protein sequence ID" value="HIU00003.1"/>
    <property type="molecule type" value="Genomic_DNA"/>
</dbReference>
<evidence type="ECO:0000313" key="2">
    <source>
        <dbReference type="EMBL" id="HIU00003.1"/>
    </source>
</evidence>
<evidence type="ECO:0000256" key="1">
    <source>
        <dbReference type="SAM" id="Phobius"/>
    </source>
</evidence>
<reference evidence="2" key="1">
    <citation type="submission" date="2020-10" db="EMBL/GenBank/DDBJ databases">
        <authorList>
            <person name="Gilroy R."/>
        </authorList>
    </citation>
    <scope>NUCLEOTIDE SEQUENCE</scope>
    <source>
        <strain evidence="2">CHK176-22527</strain>
    </source>
</reference>
<comment type="caution">
    <text evidence="2">The sequence shown here is derived from an EMBL/GenBank/DDBJ whole genome shotgun (WGS) entry which is preliminary data.</text>
</comment>
<feature type="transmembrane region" description="Helical" evidence="1">
    <location>
        <begin position="89"/>
        <end position="107"/>
    </location>
</feature>
<evidence type="ECO:0000313" key="3">
    <source>
        <dbReference type="Proteomes" id="UP000824159"/>
    </source>
</evidence>
<proteinExistence type="predicted"/>
<keyword evidence="1" id="KW-0472">Membrane</keyword>
<feature type="transmembrane region" description="Helical" evidence="1">
    <location>
        <begin position="9"/>
        <end position="28"/>
    </location>
</feature>
<feature type="transmembrane region" description="Helical" evidence="1">
    <location>
        <begin position="113"/>
        <end position="137"/>
    </location>
</feature>
<name>A0A9D1HFJ4_9FIRM</name>
<feature type="transmembrane region" description="Helical" evidence="1">
    <location>
        <begin position="40"/>
        <end position="60"/>
    </location>
</feature>
<dbReference type="AlphaFoldDB" id="A0A9D1HFJ4"/>
<keyword evidence="1" id="KW-0812">Transmembrane</keyword>
<protein>
    <submittedName>
        <fullName evidence="2">Uncharacterized protein</fullName>
    </submittedName>
</protein>
<accession>A0A9D1HFJ4</accession>
<gene>
    <name evidence="2" type="ORF">IAD12_07090</name>
</gene>
<reference evidence="2" key="2">
    <citation type="journal article" date="2021" name="PeerJ">
        <title>Extensive microbial diversity within the chicken gut microbiome revealed by metagenomics and culture.</title>
        <authorList>
            <person name="Gilroy R."/>
            <person name="Ravi A."/>
            <person name="Getino M."/>
            <person name="Pursley I."/>
            <person name="Horton D.L."/>
            <person name="Alikhan N.F."/>
            <person name="Baker D."/>
            <person name="Gharbi K."/>
            <person name="Hall N."/>
            <person name="Watson M."/>
            <person name="Adriaenssens E.M."/>
            <person name="Foster-Nyarko E."/>
            <person name="Jarju S."/>
            <person name="Secka A."/>
            <person name="Antonio M."/>
            <person name="Oren A."/>
            <person name="Chaudhuri R.R."/>
            <person name="La Ragione R."/>
            <person name="Hildebrand F."/>
            <person name="Pallen M.J."/>
        </authorList>
    </citation>
    <scope>NUCLEOTIDE SEQUENCE</scope>
    <source>
        <strain evidence="2">CHK176-22527</strain>
    </source>
</reference>
<organism evidence="2 3">
    <name type="scientific">Candidatus Allocopromorpha excrementavium</name>
    <dbReference type="NCBI Taxonomy" id="2840741"/>
    <lineage>
        <taxon>Bacteria</taxon>
        <taxon>Bacillati</taxon>
        <taxon>Bacillota</taxon>
        <taxon>Clostridia</taxon>
        <taxon>Eubacteriales</taxon>
        <taxon>Eubacteriaceae</taxon>
        <taxon>Eubacteriaceae incertae sedis</taxon>
        <taxon>Candidatus Allocopromorpha</taxon>
    </lineage>
</organism>